<dbReference type="KEGG" id="rsi:Runsl_1456"/>
<proteinExistence type="predicted"/>
<reference evidence="3" key="1">
    <citation type="submission" date="2011-06" db="EMBL/GenBank/DDBJ databases">
        <title>The complete genome of chromosome of Runella slithyformis DSM 19594.</title>
        <authorList>
            <consortium name="US DOE Joint Genome Institute (JGI-PGF)"/>
            <person name="Lucas S."/>
            <person name="Han J."/>
            <person name="Lapidus A."/>
            <person name="Bruce D."/>
            <person name="Goodwin L."/>
            <person name="Pitluck S."/>
            <person name="Peters L."/>
            <person name="Kyrpides N."/>
            <person name="Mavromatis K."/>
            <person name="Ivanova N."/>
            <person name="Ovchinnikova G."/>
            <person name="Zhang X."/>
            <person name="Misra M."/>
            <person name="Detter J.C."/>
            <person name="Tapia R."/>
            <person name="Han C."/>
            <person name="Land M."/>
            <person name="Hauser L."/>
            <person name="Markowitz V."/>
            <person name="Cheng J.-F."/>
            <person name="Hugenholtz P."/>
            <person name="Woyke T."/>
            <person name="Wu D."/>
            <person name="Tindall B."/>
            <person name="Faehrich R."/>
            <person name="Brambilla E."/>
            <person name="Klenk H.-P."/>
            <person name="Eisen J.A."/>
        </authorList>
    </citation>
    <scope>NUCLEOTIDE SEQUENCE [LARGE SCALE GENOMIC DNA]</scope>
    <source>
        <strain evidence="3">ATCC 29530 / DSM 19594 / LMG 11500 / NCIMB 11436 / LSU 4</strain>
    </source>
</reference>
<dbReference type="AlphaFoldDB" id="A0A7U3ZIJ9"/>
<gene>
    <name evidence="2" type="ordered locus">Runsl_1456</name>
</gene>
<accession>A0A7U3ZIJ9</accession>
<evidence type="ECO:0000313" key="3">
    <source>
        <dbReference type="Proteomes" id="UP000000493"/>
    </source>
</evidence>
<dbReference type="RefSeq" id="WP_013927201.1">
    <property type="nucleotide sequence ID" value="NC_015703.1"/>
</dbReference>
<evidence type="ECO:0000313" key="2">
    <source>
        <dbReference type="EMBL" id="AEI47882.1"/>
    </source>
</evidence>
<protein>
    <submittedName>
        <fullName evidence="2">Uncharacterized protein</fullName>
    </submittedName>
</protein>
<feature type="transmembrane region" description="Helical" evidence="1">
    <location>
        <begin position="49"/>
        <end position="67"/>
    </location>
</feature>
<name>A0A7U3ZIJ9_RUNSL</name>
<reference evidence="2 3" key="2">
    <citation type="journal article" date="2012" name="Stand. Genomic Sci.">
        <title>Complete genome sequence of the aquatic bacterium Runella slithyformis type strain (LSU 4(T)).</title>
        <authorList>
            <person name="Copeland A."/>
            <person name="Zhang X."/>
            <person name="Misra M."/>
            <person name="Lapidus A."/>
            <person name="Nolan M."/>
            <person name="Lucas S."/>
            <person name="Deshpande S."/>
            <person name="Cheng J.F."/>
            <person name="Tapia R."/>
            <person name="Goodwin L.A."/>
            <person name="Pitluck S."/>
            <person name="Liolios K."/>
            <person name="Pagani I."/>
            <person name="Ivanova N."/>
            <person name="Mikhailova N."/>
            <person name="Pati A."/>
            <person name="Chen A."/>
            <person name="Palaniappan K."/>
            <person name="Land M."/>
            <person name="Hauser L."/>
            <person name="Pan C."/>
            <person name="Jeffries C.D."/>
            <person name="Detter J.C."/>
            <person name="Brambilla E.M."/>
            <person name="Rohde M."/>
            <person name="Djao O.D."/>
            <person name="Goker M."/>
            <person name="Sikorski J."/>
            <person name="Tindall B.J."/>
            <person name="Woyke T."/>
            <person name="Bristow J."/>
            <person name="Eisen J.A."/>
            <person name="Markowitz V."/>
            <person name="Hugenholtz P."/>
            <person name="Kyrpides N.C."/>
            <person name="Klenk H.P."/>
            <person name="Mavromatis K."/>
        </authorList>
    </citation>
    <scope>NUCLEOTIDE SEQUENCE [LARGE SCALE GENOMIC DNA]</scope>
    <source>
        <strain evidence="3">ATCC 29530 / DSM 19594 / LMG 11500 / NCIMB 11436 / LSU 4</strain>
    </source>
</reference>
<keyword evidence="1" id="KW-0472">Membrane</keyword>
<keyword evidence="1" id="KW-1133">Transmembrane helix</keyword>
<dbReference type="Proteomes" id="UP000000493">
    <property type="component" value="Chromosome"/>
</dbReference>
<dbReference type="EMBL" id="CP002859">
    <property type="protein sequence ID" value="AEI47882.1"/>
    <property type="molecule type" value="Genomic_DNA"/>
</dbReference>
<keyword evidence="3" id="KW-1185">Reference proteome</keyword>
<organism evidence="2 3">
    <name type="scientific">Runella slithyformis (strain ATCC 29530 / DSM 19594 / LMG 11500 / NCIMB 11436 / LSU 4)</name>
    <dbReference type="NCBI Taxonomy" id="761193"/>
    <lineage>
        <taxon>Bacteria</taxon>
        <taxon>Pseudomonadati</taxon>
        <taxon>Bacteroidota</taxon>
        <taxon>Cytophagia</taxon>
        <taxon>Cytophagales</taxon>
        <taxon>Spirosomataceae</taxon>
        <taxon>Runella</taxon>
    </lineage>
</organism>
<keyword evidence="1" id="KW-0812">Transmembrane</keyword>
<evidence type="ECO:0000256" key="1">
    <source>
        <dbReference type="SAM" id="Phobius"/>
    </source>
</evidence>
<sequence>MEKKEWIEEVLNSTQKLQRAEAPEGLWHKVEARVKNEAKVIALVPTRTIWLAAASIGVLVVLNWFALRSYRETSERVSPVESLIEQYQLN</sequence>